<evidence type="ECO:0000256" key="4">
    <source>
        <dbReference type="SAM" id="Coils"/>
    </source>
</evidence>
<dbReference type="CDD" id="cd01282">
    <property type="entry name" value="HTH_MerR-like_sg3"/>
    <property type="match status" value="1"/>
</dbReference>
<dbReference type="SUPFAM" id="SSF46955">
    <property type="entry name" value="Putative DNA-binding domain"/>
    <property type="match status" value="1"/>
</dbReference>
<proteinExistence type="predicted"/>
<dbReference type="GO" id="GO:0003677">
    <property type="term" value="F:DNA binding"/>
    <property type="evidence" value="ECO:0007669"/>
    <property type="project" value="UniProtKB-KW"/>
</dbReference>
<dbReference type="InterPro" id="IPR015358">
    <property type="entry name" value="Tscrpt_reg_MerR_DNA-bd"/>
</dbReference>
<dbReference type="InterPro" id="IPR047057">
    <property type="entry name" value="MerR_fam"/>
</dbReference>
<dbReference type="PRINTS" id="PR00040">
    <property type="entry name" value="HTHMERR"/>
</dbReference>
<keyword evidence="3" id="KW-0804">Transcription</keyword>
<protein>
    <submittedName>
        <fullName evidence="6">MerR family transcriptional regulator</fullName>
    </submittedName>
</protein>
<evidence type="ECO:0000256" key="2">
    <source>
        <dbReference type="ARBA" id="ARBA00023125"/>
    </source>
</evidence>
<dbReference type="InterPro" id="IPR009061">
    <property type="entry name" value="DNA-bd_dom_put_sf"/>
</dbReference>
<dbReference type="AlphaFoldDB" id="A0A972JZ64"/>
<feature type="coiled-coil region" evidence="4">
    <location>
        <begin position="81"/>
        <end position="108"/>
    </location>
</feature>
<comment type="caution">
    <text evidence="6">The sequence shown here is derived from an EMBL/GenBank/DDBJ whole genome shotgun (WGS) entry which is preliminary data.</text>
</comment>
<evidence type="ECO:0000313" key="6">
    <source>
        <dbReference type="EMBL" id="NOU92425.1"/>
    </source>
</evidence>
<dbReference type="PROSITE" id="PS00552">
    <property type="entry name" value="HTH_MERR_1"/>
    <property type="match status" value="1"/>
</dbReference>
<dbReference type="Proteomes" id="UP000641588">
    <property type="component" value="Unassembled WGS sequence"/>
</dbReference>
<dbReference type="Pfam" id="PF00376">
    <property type="entry name" value="MerR"/>
    <property type="match status" value="1"/>
</dbReference>
<keyword evidence="1" id="KW-0805">Transcription regulation</keyword>
<dbReference type="Pfam" id="PF09278">
    <property type="entry name" value="MerR-DNA-bind"/>
    <property type="match status" value="1"/>
</dbReference>
<gene>
    <name evidence="6" type="ORF">GC093_04130</name>
</gene>
<keyword evidence="2" id="KW-0238">DNA-binding</keyword>
<dbReference type="EMBL" id="WHOD01000013">
    <property type="protein sequence ID" value="NOU92425.1"/>
    <property type="molecule type" value="Genomic_DNA"/>
</dbReference>
<dbReference type="SMART" id="SM00422">
    <property type="entry name" value="HTH_MERR"/>
    <property type="match status" value="1"/>
</dbReference>
<reference evidence="6" key="1">
    <citation type="submission" date="2019-10" db="EMBL/GenBank/DDBJ databases">
        <title>Description of Paenibacillus glebae sp. nov.</title>
        <authorList>
            <person name="Carlier A."/>
            <person name="Qi S."/>
        </authorList>
    </citation>
    <scope>NUCLEOTIDE SEQUENCE</scope>
    <source>
        <strain evidence="6">LMG 31456</strain>
    </source>
</reference>
<evidence type="ECO:0000313" key="7">
    <source>
        <dbReference type="Proteomes" id="UP000641588"/>
    </source>
</evidence>
<dbReference type="Gene3D" id="1.10.1660.10">
    <property type="match status" value="1"/>
</dbReference>
<dbReference type="GO" id="GO:0003700">
    <property type="term" value="F:DNA-binding transcription factor activity"/>
    <property type="evidence" value="ECO:0007669"/>
    <property type="project" value="InterPro"/>
</dbReference>
<keyword evidence="4" id="KW-0175">Coiled coil</keyword>
<dbReference type="RefSeq" id="WP_171650591.1">
    <property type="nucleotide sequence ID" value="NZ_WHOD01000013.1"/>
</dbReference>
<feature type="domain" description="HTH merR-type" evidence="5">
    <location>
        <begin position="1"/>
        <end position="68"/>
    </location>
</feature>
<keyword evidence="7" id="KW-1185">Reference proteome</keyword>
<dbReference type="PROSITE" id="PS50937">
    <property type="entry name" value="HTH_MERR_2"/>
    <property type="match status" value="1"/>
</dbReference>
<evidence type="ECO:0000256" key="3">
    <source>
        <dbReference type="ARBA" id="ARBA00023163"/>
    </source>
</evidence>
<dbReference type="InterPro" id="IPR000551">
    <property type="entry name" value="MerR-type_HTH_dom"/>
</dbReference>
<organism evidence="6 7">
    <name type="scientific">Paenibacillus foliorum</name>
    <dbReference type="NCBI Taxonomy" id="2654974"/>
    <lineage>
        <taxon>Bacteria</taxon>
        <taxon>Bacillati</taxon>
        <taxon>Bacillota</taxon>
        <taxon>Bacilli</taxon>
        <taxon>Bacillales</taxon>
        <taxon>Paenibacillaceae</taxon>
        <taxon>Paenibacillus</taxon>
    </lineage>
</organism>
<dbReference type="PANTHER" id="PTHR30204">
    <property type="entry name" value="REDOX-CYCLING DRUG-SENSING TRANSCRIPTIONAL ACTIVATOR SOXR"/>
    <property type="match status" value="1"/>
</dbReference>
<accession>A0A972JZ64</accession>
<evidence type="ECO:0000259" key="5">
    <source>
        <dbReference type="PROSITE" id="PS50937"/>
    </source>
</evidence>
<dbReference type="PANTHER" id="PTHR30204:SF94">
    <property type="entry name" value="HEAVY METAL-DEPENDENT TRANSCRIPTIONAL REGULATOR HI_0293-RELATED"/>
    <property type="match status" value="1"/>
</dbReference>
<sequence>MKIGELSRLTGVSIRSLRYYEKQGLIASVRLTNGYRDFSPLTEETVKTIKLYLNLGLTTEQIAGFLNCVLQNKEAFCTEVMPIYNQKLEEIERQIIELNQIRANLLDRMAYVRLEGGANNR</sequence>
<evidence type="ECO:0000256" key="1">
    <source>
        <dbReference type="ARBA" id="ARBA00023015"/>
    </source>
</evidence>
<name>A0A972JZ64_9BACL</name>